<feature type="chain" id="PRO_5034419297" description="Immunoglobulin domain-containing protein" evidence="4">
    <location>
        <begin position="20"/>
        <end position="289"/>
    </location>
</feature>
<dbReference type="Proteomes" id="UP000694546">
    <property type="component" value="Chromosome 15"/>
</dbReference>
<evidence type="ECO:0000256" key="1">
    <source>
        <dbReference type="ARBA" id="ARBA00004370"/>
    </source>
</evidence>
<evidence type="ECO:0000259" key="5">
    <source>
        <dbReference type="SMART" id="SM00409"/>
    </source>
</evidence>
<dbReference type="AlphaFoldDB" id="A0A8C4ZF57"/>
<organism evidence="6 7">
    <name type="scientific">Gadus morhua</name>
    <name type="common">Atlantic cod</name>
    <dbReference type="NCBI Taxonomy" id="8049"/>
    <lineage>
        <taxon>Eukaryota</taxon>
        <taxon>Metazoa</taxon>
        <taxon>Chordata</taxon>
        <taxon>Craniata</taxon>
        <taxon>Vertebrata</taxon>
        <taxon>Euteleostomi</taxon>
        <taxon>Actinopterygii</taxon>
        <taxon>Neopterygii</taxon>
        <taxon>Teleostei</taxon>
        <taxon>Neoteleostei</taxon>
        <taxon>Acanthomorphata</taxon>
        <taxon>Zeiogadaria</taxon>
        <taxon>Gadariae</taxon>
        <taxon>Gadiformes</taxon>
        <taxon>Gadoidei</taxon>
        <taxon>Gadidae</taxon>
        <taxon>Gadus</taxon>
    </lineage>
</organism>
<keyword evidence="7" id="KW-1185">Reference proteome</keyword>
<evidence type="ECO:0000313" key="7">
    <source>
        <dbReference type="Proteomes" id="UP000694546"/>
    </source>
</evidence>
<sequence length="289" mass="31881">MAPFLVIVVTLCRLTGTHGITTVSEEVSVEVGATVSIPCLYKPSHKNLVKYLCKGGVWLSCDKIITTNSKSSFPEGQYTISDDPDQGVFTVSIISQEEGTQTYWCAVEMGFSKLDEKTQFKLFVSKGKSSLYVDQQEITGFAGDSINISFDSKTHGKRGWCILGHCKEPQDGFIEGSHYSIDASKQGVFVVTMKDLDMESSGWYIFFQGKLNMPIHLTVAVNSKTMNTRKFKSVASKGIKKNILPSTSTTVSTLSDEVSTKKITEKEPDVLRSVPFCSPRLPHPNVSYI</sequence>
<evidence type="ECO:0000256" key="3">
    <source>
        <dbReference type="ARBA" id="ARBA00023136"/>
    </source>
</evidence>
<name>A0A8C4ZF57_GADMO</name>
<dbReference type="SUPFAM" id="SSF48726">
    <property type="entry name" value="Immunoglobulin"/>
    <property type="match status" value="1"/>
</dbReference>
<dbReference type="CDD" id="cd05716">
    <property type="entry name" value="IgV_pIgR_like"/>
    <property type="match status" value="1"/>
</dbReference>
<dbReference type="InterPro" id="IPR013783">
    <property type="entry name" value="Ig-like_fold"/>
</dbReference>
<dbReference type="Pfam" id="PF07686">
    <property type="entry name" value="V-set"/>
    <property type="match status" value="1"/>
</dbReference>
<dbReference type="InterPro" id="IPR050671">
    <property type="entry name" value="CD300_family_receptors"/>
</dbReference>
<evidence type="ECO:0000313" key="6">
    <source>
        <dbReference type="Ensembl" id="ENSGMOP00000013537.2"/>
    </source>
</evidence>
<keyword evidence="3" id="KW-0472">Membrane</keyword>
<dbReference type="Gene3D" id="2.60.40.10">
    <property type="entry name" value="Immunoglobulins"/>
    <property type="match status" value="2"/>
</dbReference>
<evidence type="ECO:0000256" key="4">
    <source>
        <dbReference type="SAM" id="SignalP"/>
    </source>
</evidence>
<dbReference type="PANTHER" id="PTHR11860:SF87">
    <property type="entry name" value="CMRF35-LIKE MOLECULE 8"/>
    <property type="match status" value="1"/>
</dbReference>
<dbReference type="PANTHER" id="PTHR11860">
    <property type="entry name" value="POLYMERIC-IMMUNOGLOBULIN RECEPTOR"/>
    <property type="match status" value="1"/>
</dbReference>
<proteinExistence type="predicted"/>
<keyword evidence="2" id="KW-0812">Transmembrane</keyword>
<keyword evidence="4" id="KW-0732">Signal</keyword>
<dbReference type="GO" id="GO:0005886">
    <property type="term" value="C:plasma membrane"/>
    <property type="evidence" value="ECO:0007669"/>
    <property type="project" value="TreeGrafter"/>
</dbReference>
<dbReference type="InterPro" id="IPR013106">
    <property type="entry name" value="Ig_V-set"/>
</dbReference>
<dbReference type="OMA" id="ITINCRY"/>
<dbReference type="InterPro" id="IPR003599">
    <property type="entry name" value="Ig_sub"/>
</dbReference>
<feature type="domain" description="Immunoglobulin" evidence="5">
    <location>
        <begin position="24"/>
        <end position="125"/>
    </location>
</feature>
<feature type="signal peptide" evidence="4">
    <location>
        <begin position="1"/>
        <end position="19"/>
    </location>
</feature>
<reference evidence="6" key="2">
    <citation type="submission" date="2025-09" db="UniProtKB">
        <authorList>
            <consortium name="Ensembl"/>
        </authorList>
    </citation>
    <scope>IDENTIFICATION</scope>
</reference>
<evidence type="ECO:0000256" key="2">
    <source>
        <dbReference type="ARBA" id="ARBA00022692"/>
    </source>
</evidence>
<dbReference type="GeneTree" id="ENSGT00940000169918"/>
<feature type="domain" description="Immunoglobulin" evidence="5">
    <location>
        <begin position="135"/>
        <end position="220"/>
    </location>
</feature>
<dbReference type="GO" id="GO:0004888">
    <property type="term" value="F:transmembrane signaling receptor activity"/>
    <property type="evidence" value="ECO:0007669"/>
    <property type="project" value="TreeGrafter"/>
</dbReference>
<dbReference type="Ensembl" id="ENSGMOT00000013894.2">
    <property type="protein sequence ID" value="ENSGMOP00000013537.2"/>
    <property type="gene ID" value="ENSGMOG00000012650.2"/>
</dbReference>
<comment type="subcellular location">
    <subcellularLocation>
        <location evidence="1">Membrane</location>
    </subcellularLocation>
</comment>
<accession>A0A8C4ZF57</accession>
<dbReference type="InterPro" id="IPR036179">
    <property type="entry name" value="Ig-like_dom_sf"/>
</dbReference>
<dbReference type="SMART" id="SM00409">
    <property type="entry name" value="IG"/>
    <property type="match status" value="2"/>
</dbReference>
<reference evidence="6" key="1">
    <citation type="submission" date="2025-08" db="UniProtKB">
        <authorList>
            <consortium name="Ensembl"/>
        </authorList>
    </citation>
    <scope>IDENTIFICATION</scope>
</reference>
<protein>
    <recommendedName>
        <fullName evidence="5">Immunoglobulin domain-containing protein</fullName>
    </recommendedName>
</protein>